<reference evidence="1 2" key="1">
    <citation type="submission" date="2020-08" db="EMBL/GenBank/DDBJ databases">
        <title>Genomic Encyclopedia of Type Strains, Phase IV (KMG-IV): sequencing the most valuable type-strain genomes for metagenomic binning, comparative biology and taxonomic classification.</title>
        <authorList>
            <person name="Goeker M."/>
        </authorList>
    </citation>
    <scope>NUCLEOTIDE SEQUENCE [LARGE SCALE GENOMIC DNA]</scope>
    <source>
        <strain evidence="1 2">DSM 102983</strain>
    </source>
</reference>
<evidence type="ECO:0000313" key="1">
    <source>
        <dbReference type="EMBL" id="MBB4620386.1"/>
    </source>
</evidence>
<dbReference type="Pfam" id="PF17170">
    <property type="entry name" value="DUF5128"/>
    <property type="match status" value="1"/>
</dbReference>
<dbReference type="Proteomes" id="UP000533637">
    <property type="component" value="Unassembled WGS sequence"/>
</dbReference>
<sequence length="409" mass="45966">MNASSKLLGGLLIVLTTVSCITGNKRDSGRKNLLKDCPVVAEYVQVGDDKVLSCDQKLLADTIRLPLSFFAEDLEIIKLDGRDTALVTQCGVSLSDNYILIHSGYPPTAFKLFDREGNYLTDIGSVGQGPGEYKSVYDAQIDEKNNRVYLMPWQTNQLLVYDLQGNVLDPVPLGIRCPKANFKVDPDRGTVTVAVLPFPNTPAVVWTQDLSGKHLAEVAPGHLEVPWTFNNEVMCNFNIPGVFDFGILCIEPTRPDSLYRYDIENNRIYPTFTFKHVATDPIPWHGYNEWPDHFTGQYSGPPVVQQFESGTVATPGEMVHYIVDKSTCKGAYFKMYNDYFGDQEIDWPSSTFFNGHFVRNLEPGNLLSDIENLLKKETLSGEMKKKLTDLQHSISENDNNYLMIARLKK</sequence>
<dbReference type="PROSITE" id="PS51257">
    <property type="entry name" value="PROKAR_LIPOPROTEIN"/>
    <property type="match status" value="1"/>
</dbReference>
<evidence type="ECO:0008006" key="3">
    <source>
        <dbReference type="Google" id="ProtNLM"/>
    </source>
</evidence>
<dbReference type="Gene3D" id="2.120.10.30">
    <property type="entry name" value="TolB, C-terminal domain"/>
    <property type="match status" value="1"/>
</dbReference>
<name>A0ABR6KFV4_9BACT</name>
<dbReference type="EMBL" id="JACHOC010000001">
    <property type="protein sequence ID" value="MBB4620386.1"/>
    <property type="molecule type" value="Genomic_DNA"/>
</dbReference>
<keyword evidence="2" id="KW-1185">Reference proteome</keyword>
<dbReference type="InterPro" id="IPR011042">
    <property type="entry name" value="6-blade_b-propeller_TolB-like"/>
</dbReference>
<evidence type="ECO:0000313" key="2">
    <source>
        <dbReference type="Proteomes" id="UP000533637"/>
    </source>
</evidence>
<dbReference type="SUPFAM" id="SSF63825">
    <property type="entry name" value="YWTD domain"/>
    <property type="match status" value="1"/>
</dbReference>
<comment type="caution">
    <text evidence="1">The sequence shown here is derived from an EMBL/GenBank/DDBJ whole genome shotgun (WGS) entry which is preliminary data.</text>
</comment>
<dbReference type="RefSeq" id="WP_183668450.1">
    <property type="nucleotide sequence ID" value="NZ_BMPB01000006.1"/>
</dbReference>
<proteinExistence type="predicted"/>
<protein>
    <recommendedName>
        <fullName evidence="3">6-bladed beta-propeller</fullName>
    </recommendedName>
</protein>
<organism evidence="1 2">
    <name type="scientific">Parabacteroides faecis</name>
    <dbReference type="NCBI Taxonomy" id="1217282"/>
    <lineage>
        <taxon>Bacteria</taxon>
        <taxon>Pseudomonadati</taxon>
        <taxon>Bacteroidota</taxon>
        <taxon>Bacteroidia</taxon>
        <taxon>Bacteroidales</taxon>
        <taxon>Tannerellaceae</taxon>
        <taxon>Parabacteroides</taxon>
    </lineage>
</organism>
<accession>A0ABR6KFV4</accession>
<gene>
    <name evidence="1" type="ORF">GGQ57_000260</name>
</gene>